<dbReference type="AlphaFoldDB" id="A0A7R8WK95"/>
<dbReference type="Gene3D" id="2.40.10.10">
    <property type="entry name" value="Trypsin-like serine proteases"/>
    <property type="match status" value="1"/>
</dbReference>
<keyword evidence="4" id="KW-0720">Serine protease</keyword>
<dbReference type="InterPro" id="IPR001314">
    <property type="entry name" value="Peptidase_S1A"/>
</dbReference>
<evidence type="ECO:0000256" key="2">
    <source>
        <dbReference type="ARBA" id="ARBA00022670"/>
    </source>
</evidence>
<dbReference type="CDD" id="cd00190">
    <property type="entry name" value="Tryp_SPc"/>
    <property type="match status" value="1"/>
</dbReference>
<gene>
    <name evidence="7" type="ORF">CTOB1V02_LOCUS11133</name>
</gene>
<reference evidence="7" key="1">
    <citation type="submission" date="2020-11" db="EMBL/GenBank/DDBJ databases">
        <authorList>
            <person name="Tran Van P."/>
        </authorList>
    </citation>
    <scope>NUCLEOTIDE SEQUENCE</scope>
</reference>
<dbReference type="SUPFAM" id="SSF50494">
    <property type="entry name" value="Trypsin-like serine proteases"/>
    <property type="match status" value="1"/>
</dbReference>
<feature type="compositionally biased region" description="Polar residues" evidence="6">
    <location>
        <begin position="393"/>
        <end position="402"/>
    </location>
</feature>
<organism evidence="7">
    <name type="scientific">Cyprideis torosa</name>
    <dbReference type="NCBI Taxonomy" id="163714"/>
    <lineage>
        <taxon>Eukaryota</taxon>
        <taxon>Metazoa</taxon>
        <taxon>Ecdysozoa</taxon>
        <taxon>Arthropoda</taxon>
        <taxon>Crustacea</taxon>
        <taxon>Oligostraca</taxon>
        <taxon>Ostracoda</taxon>
        <taxon>Podocopa</taxon>
        <taxon>Podocopida</taxon>
        <taxon>Cytherocopina</taxon>
        <taxon>Cytheroidea</taxon>
        <taxon>Cytherideidae</taxon>
        <taxon>Cyprideis</taxon>
    </lineage>
</organism>
<evidence type="ECO:0000256" key="1">
    <source>
        <dbReference type="ARBA" id="ARBA00007664"/>
    </source>
</evidence>
<dbReference type="EMBL" id="OB666021">
    <property type="protein sequence ID" value="CAD7233310.1"/>
    <property type="molecule type" value="Genomic_DNA"/>
</dbReference>
<dbReference type="GO" id="GO:0004252">
    <property type="term" value="F:serine-type endopeptidase activity"/>
    <property type="evidence" value="ECO:0007669"/>
    <property type="project" value="InterPro"/>
</dbReference>
<protein>
    <submittedName>
        <fullName evidence="7">Uncharacterized protein</fullName>
    </submittedName>
</protein>
<evidence type="ECO:0000313" key="7">
    <source>
        <dbReference type="EMBL" id="CAD7233310.1"/>
    </source>
</evidence>
<evidence type="ECO:0000256" key="6">
    <source>
        <dbReference type="SAM" id="MobiDB-lite"/>
    </source>
</evidence>
<dbReference type="FunFam" id="2.40.10.10:FF:000068">
    <property type="entry name" value="transmembrane protease serine 2"/>
    <property type="match status" value="1"/>
</dbReference>
<name>A0A7R8WK95_9CRUS</name>
<accession>A0A7R8WK95</accession>
<dbReference type="PROSITE" id="PS00134">
    <property type="entry name" value="TRYPSIN_HIS"/>
    <property type="match status" value="1"/>
</dbReference>
<keyword evidence="2" id="KW-0645">Protease</keyword>
<feature type="region of interest" description="Disordered" evidence="6">
    <location>
        <begin position="393"/>
        <end position="476"/>
    </location>
</feature>
<dbReference type="SMART" id="SM00020">
    <property type="entry name" value="Tryp_SPc"/>
    <property type="match status" value="1"/>
</dbReference>
<dbReference type="PANTHER" id="PTHR24276:SF91">
    <property type="entry name" value="AT26814P-RELATED"/>
    <property type="match status" value="1"/>
</dbReference>
<comment type="similarity">
    <text evidence="1">Belongs to the peptidase S1 family.</text>
</comment>
<dbReference type="PROSITE" id="PS00135">
    <property type="entry name" value="TRYPSIN_SER"/>
    <property type="match status" value="1"/>
</dbReference>
<dbReference type="GO" id="GO:0006508">
    <property type="term" value="P:proteolysis"/>
    <property type="evidence" value="ECO:0007669"/>
    <property type="project" value="UniProtKB-KW"/>
</dbReference>
<keyword evidence="3" id="KW-0378">Hydrolase</keyword>
<dbReference type="InterPro" id="IPR043504">
    <property type="entry name" value="Peptidase_S1_PA_chymotrypsin"/>
</dbReference>
<dbReference type="InterPro" id="IPR050430">
    <property type="entry name" value="Peptidase_S1"/>
</dbReference>
<dbReference type="PROSITE" id="PS50240">
    <property type="entry name" value="TRYPSIN_DOM"/>
    <property type="match status" value="1"/>
</dbReference>
<dbReference type="PRINTS" id="PR00722">
    <property type="entry name" value="CHYMOTRYPSIN"/>
</dbReference>
<dbReference type="InterPro" id="IPR001254">
    <property type="entry name" value="Trypsin_dom"/>
</dbReference>
<feature type="non-terminal residue" evidence="7">
    <location>
        <position position="1"/>
    </location>
</feature>
<sequence>MPDSSQKSFESWKTSSTSGIGTRFLSLYAAKMSDAGRTKIVNGRNAEKEIPYLVLVEFKHTEIDSICAGGIWDESWILTAAHCIEEKLDSYVVTAGELDTRVRGHEQMRQVDFAVKHPHYVSALNGHDIGLLRLSEPLKFNEYVSALQYDPNPDSPYMGERCTVAGWGVVVDGNDRRFPDVLQITTQVVQNQSFCAQQYLSTGVSFSSDIMFCAGDLHGKTDTCDGDSGSPLVMEGSNVIVGLTSFGTDSCAMIGYPAVYTRVSAYLYWIKETINDFESTSCKSEADLKITALNMNLHYFTLFLTTSVASTVFGSAIADVPAEWPWNESSEPTNPSSTLAPEATDFTTTAPTLTNSLSPNASSDASSDTTDISGITTPYAVTSRAFTHLSDFTESVSDSSEVNVLETKVPYDGDSSATGSPETKAPDDDDSSVTGSPETKAPDDDDSSVTGSPETKAPDDDDSSVTGSPETKAPYD</sequence>
<dbReference type="InterPro" id="IPR033116">
    <property type="entry name" value="TRYPSIN_SER"/>
</dbReference>
<evidence type="ECO:0000256" key="4">
    <source>
        <dbReference type="ARBA" id="ARBA00022825"/>
    </source>
</evidence>
<dbReference type="PANTHER" id="PTHR24276">
    <property type="entry name" value="POLYSERASE-RELATED"/>
    <property type="match status" value="1"/>
</dbReference>
<keyword evidence="5" id="KW-1015">Disulfide bond</keyword>
<evidence type="ECO:0000256" key="3">
    <source>
        <dbReference type="ARBA" id="ARBA00022801"/>
    </source>
</evidence>
<proteinExistence type="inferred from homology"/>
<dbReference type="Pfam" id="PF00089">
    <property type="entry name" value="Trypsin"/>
    <property type="match status" value="1"/>
</dbReference>
<evidence type="ECO:0000256" key="5">
    <source>
        <dbReference type="ARBA" id="ARBA00023157"/>
    </source>
</evidence>
<dbReference type="InterPro" id="IPR018114">
    <property type="entry name" value="TRYPSIN_HIS"/>
</dbReference>
<dbReference type="InterPro" id="IPR009003">
    <property type="entry name" value="Peptidase_S1_PA"/>
</dbReference>
<dbReference type="OrthoDB" id="10061449at2759"/>
<feature type="region of interest" description="Disordered" evidence="6">
    <location>
        <begin position="349"/>
        <end position="371"/>
    </location>
</feature>